<gene>
    <name evidence="8 12" type="primary">gcvP</name>
    <name evidence="12" type="ORF">KI659_00380</name>
</gene>
<proteinExistence type="inferred from homology"/>
<feature type="domain" description="Glycine cleavage system P-protein N-terminal" evidence="10">
    <location>
        <begin position="13"/>
        <end position="441"/>
    </location>
</feature>
<dbReference type="InterPro" id="IPR049316">
    <property type="entry name" value="GDC-P_C"/>
</dbReference>
<protein>
    <recommendedName>
        <fullName evidence="8">Glycine dehydrogenase (decarboxylating)</fullName>
        <ecNumber evidence="8">1.4.4.2</ecNumber>
    </recommendedName>
    <alternativeName>
        <fullName evidence="8">Glycine cleavage system P-protein</fullName>
    </alternativeName>
    <alternativeName>
        <fullName evidence="8">Glycine decarboxylase</fullName>
    </alternativeName>
    <alternativeName>
        <fullName evidence="8">Glycine dehydrogenase (aminomethyl-transferring)</fullName>
    </alternativeName>
</protein>
<evidence type="ECO:0000256" key="7">
    <source>
        <dbReference type="ARBA" id="ARBA00049026"/>
    </source>
</evidence>
<evidence type="ECO:0000259" key="11">
    <source>
        <dbReference type="Pfam" id="PF21478"/>
    </source>
</evidence>
<dbReference type="HAMAP" id="MF_00711">
    <property type="entry name" value="GcvP"/>
    <property type="match status" value="1"/>
</dbReference>
<comment type="function">
    <text evidence="2 8">The glycine cleavage system catalyzes the degradation of glycine. The P protein binds the alpha-amino group of glycine through its pyridoxal phosphate cofactor; CO(2) is released and the remaining methylamine moiety is then transferred to the lipoamide cofactor of the H protein.</text>
</comment>
<dbReference type="Gene3D" id="3.40.640.10">
    <property type="entry name" value="Type I PLP-dependent aspartate aminotransferase-like (Major domain)"/>
    <property type="match status" value="2"/>
</dbReference>
<feature type="domain" description="Glycine cleavage system P-protein N-terminal" evidence="10">
    <location>
        <begin position="475"/>
        <end position="735"/>
    </location>
</feature>
<reference evidence="12 13" key="1">
    <citation type="submission" date="2021-05" db="EMBL/GenBank/DDBJ databases">
        <authorList>
            <person name="Zhang Z.D."/>
            <person name="Osman G."/>
        </authorList>
    </citation>
    <scope>NUCLEOTIDE SEQUENCE [LARGE SCALE GENOMIC DNA]</scope>
    <source>
        <strain evidence="12 13">KCTC 32217</strain>
    </source>
</reference>
<dbReference type="InterPro" id="IPR003437">
    <property type="entry name" value="GcvP"/>
</dbReference>
<evidence type="ECO:0000313" key="12">
    <source>
        <dbReference type="EMBL" id="MBS9522460.1"/>
    </source>
</evidence>
<feature type="modified residue" description="N6-(pyridoxal phosphate)lysine" evidence="8 9">
    <location>
        <position position="708"/>
    </location>
</feature>
<dbReference type="SUPFAM" id="SSF53383">
    <property type="entry name" value="PLP-dependent transferases"/>
    <property type="match status" value="2"/>
</dbReference>
<dbReference type="NCBIfam" id="TIGR00461">
    <property type="entry name" value="gcvP"/>
    <property type="match status" value="1"/>
</dbReference>
<dbReference type="InterPro" id="IPR049315">
    <property type="entry name" value="GDC-P_N"/>
</dbReference>
<dbReference type="FunFam" id="3.90.1150.10:FF:000007">
    <property type="entry name" value="Glycine dehydrogenase (decarboxylating), mitochondrial"/>
    <property type="match status" value="1"/>
</dbReference>
<dbReference type="EC" id="1.4.4.2" evidence="8"/>
<evidence type="ECO:0000256" key="2">
    <source>
        <dbReference type="ARBA" id="ARBA00003788"/>
    </source>
</evidence>
<dbReference type="Pfam" id="PF02347">
    <property type="entry name" value="GDC-P"/>
    <property type="match status" value="2"/>
</dbReference>
<keyword evidence="6 8" id="KW-0560">Oxidoreductase</keyword>
<dbReference type="Gene3D" id="3.90.1150.10">
    <property type="entry name" value="Aspartate Aminotransferase, domain 1"/>
    <property type="match status" value="2"/>
</dbReference>
<dbReference type="InterPro" id="IPR020581">
    <property type="entry name" value="GDC_P"/>
</dbReference>
<dbReference type="CDD" id="cd00613">
    <property type="entry name" value="GDC-P"/>
    <property type="match status" value="2"/>
</dbReference>
<dbReference type="InterPro" id="IPR015421">
    <property type="entry name" value="PyrdxlP-dep_Trfase_major"/>
</dbReference>
<comment type="cofactor">
    <cofactor evidence="1 8 9">
        <name>pyridoxal 5'-phosphate</name>
        <dbReference type="ChEBI" id="CHEBI:597326"/>
    </cofactor>
</comment>
<accession>A0AAP2CF24</accession>
<evidence type="ECO:0000256" key="4">
    <source>
        <dbReference type="ARBA" id="ARBA00011690"/>
    </source>
</evidence>
<dbReference type="PANTHER" id="PTHR11773:SF1">
    <property type="entry name" value="GLYCINE DEHYDROGENASE (DECARBOXYLATING), MITOCHONDRIAL"/>
    <property type="match status" value="1"/>
</dbReference>
<keyword evidence="13" id="KW-1185">Reference proteome</keyword>
<comment type="subunit">
    <text evidence="4 8">The glycine cleavage system is composed of four proteins: P, T, L and H.</text>
</comment>
<dbReference type="AlphaFoldDB" id="A0AAP2CF24"/>
<dbReference type="RefSeq" id="WP_213943363.1">
    <property type="nucleotide sequence ID" value="NZ_JAHCMY010000001.1"/>
</dbReference>
<dbReference type="PANTHER" id="PTHR11773">
    <property type="entry name" value="GLYCINE DEHYDROGENASE, DECARBOXYLATING"/>
    <property type="match status" value="1"/>
</dbReference>
<dbReference type="EMBL" id="JAHCMY010000001">
    <property type="protein sequence ID" value="MBS9522460.1"/>
    <property type="molecule type" value="Genomic_DNA"/>
</dbReference>
<feature type="domain" description="Glycine dehydrogenase C-terminal" evidence="11">
    <location>
        <begin position="780"/>
        <end position="900"/>
    </location>
</feature>
<comment type="caution">
    <text evidence="12">The sequence shown here is derived from an EMBL/GenBank/DDBJ whole genome shotgun (WGS) entry which is preliminary data.</text>
</comment>
<sequence>MKINLDPSVKFEHRHNGPSQADIAHMLEKIGVSSVDELIDQTVPKAIRSEQSLQLPEAKSEAAFLNEFKKLASKNKIFKSYIGLGYYDTLVPGVILRNVLENPGWYTAYTPYQAEIAQGRLEALINFQTMVMDLTGMEMANASLLDEGTAAAEAMTLLYASKAKSKKKATKFFVDEKIFPQTKDILLTRSVPVGVDLVIGPLAELDLTDPELFGLMLQYPNSDGEAINYSELVASAKENDVLTAFAADLLSLTLLTPPGEMGADVVVGTTQRLGVPMGFGGPHAAYFATKEAYKRQIPGRIIGVSVDRDGNKAYRMALQTREQHIKREKATSNICTAQVLLGVMAGMYAVYHGPKGLKEIASRIHGLAKLTVQGLAELGFVQENKNFFDTIKIKVDEVQQEKIRAFALSSKVNFRYETGYIFLSFDEVKTLKNVQDILHIFAKSTNKTAIDIQEKVAGLELELTDNLERKSSYLEHPVFNQYHSEHEMLRYIKRLESKDLSLTHSMISLGSCTMKLNATAEMIPVTWPEFGQMHPFVPQDQAAGYYEMFQNLRNWLSEITGFADTSLQPNSGAQGEFAGLMVIRAYHQSRGDHHRNIALIPSSAHGTNPASAVMAGMSVVIVKCDEKGNIDLEDLKAKAEKYKDNLSSLLVTYPSTHGVFEESIQEICQTIHNNGGQVYMDGANMNAQVGLTSPGRIGADVCHLNLHKTFCIPHGGGGPGMGPICVAEHLVPFLPSNPIVKTGGQQAIHAISAAPFGSASILPISYAYIAMMGGDGLTNATKMAILNANYMKARLEEHYPILYTGTKGRAAHEMILDCRAFKEVGIEVEDIAKRLMDYGYHAPTVSFPVAGTLMIEPTESETVSELDKFCDAMIAIREEIKSIENGTLDKEDNMLKNAPHTATLALADEWNFSYSRQQAVYPLEFVKNNKFWPSVRRIDSAYGDRNLMCSCIPVTEYEQSEEEAMA</sequence>
<dbReference type="Pfam" id="PF21478">
    <property type="entry name" value="GcvP2_C"/>
    <property type="match status" value="1"/>
</dbReference>
<dbReference type="Proteomes" id="UP001319104">
    <property type="component" value="Unassembled WGS sequence"/>
</dbReference>
<name>A0AAP2CF24_9BACT</name>
<evidence type="ECO:0000313" key="13">
    <source>
        <dbReference type="Proteomes" id="UP001319104"/>
    </source>
</evidence>
<dbReference type="FunFam" id="3.40.640.10:FF:000005">
    <property type="entry name" value="Glycine dehydrogenase (decarboxylating), mitochondrial"/>
    <property type="match status" value="1"/>
</dbReference>
<evidence type="ECO:0000256" key="9">
    <source>
        <dbReference type="PIRSR" id="PIRSR603437-50"/>
    </source>
</evidence>
<dbReference type="InterPro" id="IPR015424">
    <property type="entry name" value="PyrdxlP-dep_Trfase"/>
</dbReference>
<evidence type="ECO:0000256" key="1">
    <source>
        <dbReference type="ARBA" id="ARBA00001933"/>
    </source>
</evidence>
<dbReference type="GO" id="GO:0004375">
    <property type="term" value="F:glycine dehydrogenase (decarboxylating) activity"/>
    <property type="evidence" value="ECO:0007669"/>
    <property type="project" value="UniProtKB-EC"/>
</dbReference>
<comment type="catalytic activity">
    <reaction evidence="7 8">
        <text>N(6)-[(R)-lipoyl]-L-lysyl-[glycine-cleavage complex H protein] + glycine + H(+) = N(6)-[(R)-S(8)-aminomethyldihydrolipoyl]-L-lysyl-[glycine-cleavage complex H protein] + CO2</text>
        <dbReference type="Rhea" id="RHEA:24304"/>
        <dbReference type="Rhea" id="RHEA-COMP:10494"/>
        <dbReference type="Rhea" id="RHEA-COMP:10495"/>
        <dbReference type="ChEBI" id="CHEBI:15378"/>
        <dbReference type="ChEBI" id="CHEBI:16526"/>
        <dbReference type="ChEBI" id="CHEBI:57305"/>
        <dbReference type="ChEBI" id="CHEBI:83099"/>
        <dbReference type="ChEBI" id="CHEBI:83143"/>
        <dbReference type="EC" id="1.4.4.2"/>
    </reaction>
</comment>
<evidence type="ECO:0000256" key="5">
    <source>
        <dbReference type="ARBA" id="ARBA00022898"/>
    </source>
</evidence>
<evidence type="ECO:0000259" key="10">
    <source>
        <dbReference type="Pfam" id="PF02347"/>
    </source>
</evidence>
<keyword evidence="5 8" id="KW-0663">Pyridoxal phosphate</keyword>
<dbReference type="InterPro" id="IPR015422">
    <property type="entry name" value="PyrdxlP-dep_Trfase_small"/>
</dbReference>
<dbReference type="FunFam" id="3.40.640.10:FF:000007">
    <property type="entry name" value="glycine dehydrogenase (Decarboxylating), mitochondrial"/>
    <property type="match status" value="1"/>
</dbReference>
<dbReference type="GO" id="GO:0016594">
    <property type="term" value="F:glycine binding"/>
    <property type="evidence" value="ECO:0007669"/>
    <property type="project" value="TreeGrafter"/>
</dbReference>
<dbReference type="GO" id="GO:0005829">
    <property type="term" value="C:cytosol"/>
    <property type="evidence" value="ECO:0007669"/>
    <property type="project" value="TreeGrafter"/>
</dbReference>
<organism evidence="12 13">
    <name type="scientific">Litoribacter ruber</name>
    <dbReference type="NCBI Taxonomy" id="702568"/>
    <lineage>
        <taxon>Bacteria</taxon>
        <taxon>Pseudomonadati</taxon>
        <taxon>Bacteroidota</taxon>
        <taxon>Cytophagia</taxon>
        <taxon>Cytophagales</taxon>
        <taxon>Cyclobacteriaceae</taxon>
        <taxon>Litoribacter</taxon>
    </lineage>
</organism>
<evidence type="ECO:0000256" key="3">
    <source>
        <dbReference type="ARBA" id="ARBA00010756"/>
    </source>
</evidence>
<evidence type="ECO:0000256" key="6">
    <source>
        <dbReference type="ARBA" id="ARBA00023002"/>
    </source>
</evidence>
<dbReference type="NCBIfam" id="NF003346">
    <property type="entry name" value="PRK04366.1"/>
    <property type="match status" value="1"/>
</dbReference>
<comment type="similarity">
    <text evidence="3 8">Belongs to the GcvP family.</text>
</comment>
<dbReference type="GO" id="GO:0005960">
    <property type="term" value="C:glycine cleavage complex"/>
    <property type="evidence" value="ECO:0007669"/>
    <property type="project" value="TreeGrafter"/>
</dbReference>
<dbReference type="GO" id="GO:0030170">
    <property type="term" value="F:pyridoxal phosphate binding"/>
    <property type="evidence" value="ECO:0007669"/>
    <property type="project" value="TreeGrafter"/>
</dbReference>
<evidence type="ECO:0000256" key="8">
    <source>
        <dbReference type="HAMAP-Rule" id="MF_00711"/>
    </source>
</evidence>
<dbReference type="GO" id="GO:0019464">
    <property type="term" value="P:glycine decarboxylation via glycine cleavage system"/>
    <property type="evidence" value="ECO:0007669"/>
    <property type="project" value="UniProtKB-UniRule"/>
</dbReference>